<dbReference type="GO" id="GO:0032040">
    <property type="term" value="C:small-subunit processome"/>
    <property type="evidence" value="ECO:0007669"/>
    <property type="project" value="TreeGrafter"/>
</dbReference>
<evidence type="ECO:0000313" key="3">
    <source>
        <dbReference type="Proteomes" id="UP000076078"/>
    </source>
</evidence>
<dbReference type="InterPro" id="IPR001680">
    <property type="entry name" value="WD40_rpt"/>
</dbReference>
<dbReference type="FunCoup" id="A0A152A8X5">
    <property type="interactions" value="75"/>
</dbReference>
<dbReference type="PANTHER" id="PTHR44163">
    <property type="entry name" value="U3 SMALL NUCLEOLAR RNA-ASSOCIATED PROTEIN 4 HOMOLOG"/>
    <property type="match status" value="1"/>
</dbReference>
<dbReference type="AlphaFoldDB" id="A0A152A8X5"/>
<dbReference type="GO" id="GO:0034455">
    <property type="term" value="C:t-UTP complex"/>
    <property type="evidence" value="ECO:0007669"/>
    <property type="project" value="TreeGrafter"/>
</dbReference>
<dbReference type="OrthoDB" id="8883818at2759"/>
<dbReference type="OMA" id="NSEIEIW"/>
<keyword evidence="3" id="KW-1185">Reference proteome</keyword>
<dbReference type="GO" id="GO:0000462">
    <property type="term" value="P:maturation of SSU-rRNA from tricistronic rRNA transcript (SSU-rRNA, 5.8S rRNA, LSU-rRNA)"/>
    <property type="evidence" value="ECO:0007669"/>
    <property type="project" value="InterPro"/>
</dbReference>
<dbReference type="Gene3D" id="2.130.10.10">
    <property type="entry name" value="YVTN repeat-like/Quinoprotein amine dehydrogenase"/>
    <property type="match status" value="3"/>
</dbReference>
<dbReference type="EMBL" id="LODT01000001">
    <property type="protein sequence ID" value="KYR02670.1"/>
    <property type="molecule type" value="Genomic_DNA"/>
</dbReference>
<dbReference type="InterPro" id="IPR036322">
    <property type="entry name" value="WD40_repeat_dom_sf"/>
</dbReference>
<dbReference type="GO" id="GO:0030686">
    <property type="term" value="C:90S preribosome"/>
    <property type="evidence" value="ECO:0007669"/>
    <property type="project" value="InterPro"/>
</dbReference>
<dbReference type="InterPro" id="IPR015943">
    <property type="entry name" value="WD40/YVTN_repeat-like_dom_sf"/>
</dbReference>
<dbReference type="InParanoid" id="A0A152A8X5"/>
<dbReference type="Proteomes" id="UP000076078">
    <property type="component" value="Unassembled WGS sequence"/>
</dbReference>
<dbReference type="PROSITE" id="PS50082">
    <property type="entry name" value="WD_REPEATS_2"/>
    <property type="match status" value="1"/>
</dbReference>
<dbReference type="InterPro" id="IPR046351">
    <property type="entry name" value="UTP4"/>
</dbReference>
<dbReference type="SUPFAM" id="SSF50978">
    <property type="entry name" value="WD40 repeat-like"/>
    <property type="match status" value="2"/>
</dbReference>
<gene>
    <name evidence="2" type="ORF">DLAC_00125</name>
</gene>
<dbReference type="STRING" id="361077.A0A152A8X5"/>
<feature type="repeat" description="WD" evidence="1">
    <location>
        <begin position="428"/>
        <end position="469"/>
    </location>
</feature>
<dbReference type="PANTHER" id="PTHR44163:SF1">
    <property type="entry name" value="U3 SMALL NUCLEOLAR RNA-ASSOCIATED PROTEIN 4 HOMOLOG"/>
    <property type="match status" value="1"/>
</dbReference>
<proteinExistence type="predicted"/>
<accession>A0A152A8X5</accession>
<organism evidence="2 3">
    <name type="scientific">Tieghemostelium lacteum</name>
    <name type="common">Slime mold</name>
    <name type="synonym">Dictyostelium lacteum</name>
    <dbReference type="NCBI Taxonomy" id="361077"/>
    <lineage>
        <taxon>Eukaryota</taxon>
        <taxon>Amoebozoa</taxon>
        <taxon>Evosea</taxon>
        <taxon>Eumycetozoa</taxon>
        <taxon>Dictyostelia</taxon>
        <taxon>Dictyosteliales</taxon>
        <taxon>Raperosteliaceae</taxon>
        <taxon>Tieghemostelium</taxon>
    </lineage>
</organism>
<dbReference type="Pfam" id="PF00400">
    <property type="entry name" value="WD40"/>
    <property type="match status" value="2"/>
</dbReference>
<protein>
    <submittedName>
        <fullName evidence="2">WD40 repeat-containing protein</fullName>
    </submittedName>
</protein>
<dbReference type="SMART" id="SM00320">
    <property type="entry name" value="WD40"/>
    <property type="match status" value="7"/>
</dbReference>
<sequence length="653" mass="73173">MKNQSLVHKCSFLSYKPSEIISIASNDNINLVAVACTDSTISLYTSCNSNGKLSLIATIGGSKFQSKIIGIQWLINSKKQNILLSVTEDKIYQWDIQSLSIVQTLNTMNASVVGMSFNQKNNQLVTCSLDSHIHIYKYSHDLFEYTKSFPRSSQASSPTTVEFSSFDNETILVGTNKELLVLDTNTMTTKSNIPNINITALRILDTTTAALGTIKGEILIVEYKFGSILQSFKHHIAPVRSIVLFEETTIFASGDDPTMLSLSYSAKKWNLNGVHRHETHDIRSLAISNKFIVSGGVSTKLITQNAPSFASLKDTKFNTTFQHALNNVAISSQSPILLIESHKTSLHLWSLGTANYHPSKTVPPNGTNLSLNQIPQKLIQLESKFSEFIECVDISKNGQYFAYSTRSKIQFYHLDIDNIKIKKITLPFEEHSIPISFIKFTNDSKYLVMGSNSNTIYLYDIESQNNIEISKPVSLDTQLLNNRVLSIETNNQNIAAIYDSSIGSISIFNLNEQKFKYMLPKLDDRILKITFIDANSSILNIVTENQLIAYNVDELKTIYSVALPSNEPVVQLTKNPNNDNELMIWYPNVTFKANLNVNPSKPKNIFTRIEALSSVNYVATTDDNEMVVSQLDFIDKVLPTLPPAIKYVKRYGQ</sequence>
<reference evidence="2 3" key="1">
    <citation type="submission" date="2015-12" db="EMBL/GenBank/DDBJ databases">
        <title>Dictyostelia acquired genes for synthesis and detection of signals that induce cell-type specialization by lateral gene transfer from prokaryotes.</title>
        <authorList>
            <person name="Gloeckner G."/>
            <person name="Schaap P."/>
        </authorList>
    </citation>
    <scope>NUCLEOTIDE SEQUENCE [LARGE SCALE GENOMIC DNA]</scope>
    <source>
        <strain evidence="2 3">TK</strain>
    </source>
</reference>
<evidence type="ECO:0000256" key="1">
    <source>
        <dbReference type="PROSITE-ProRule" id="PRU00221"/>
    </source>
</evidence>
<dbReference type="GO" id="GO:0003723">
    <property type="term" value="F:RNA binding"/>
    <property type="evidence" value="ECO:0007669"/>
    <property type="project" value="TreeGrafter"/>
</dbReference>
<comment type="caution">
    <text evidence="2">The sequence shown here is derived from an EMBL/GenBank/DDBJ whole genome shotgun (WGS) entry which is preliminary data.</text>
</comment>
<evidence type="ECO:0000313" key="2">
    <source>
        <dbReference type="EMBL" id="KYR02670.1"/>
    </source>
</evidence>
<name>A0A152A8X5_TIELA</name>
<keyword evidence="1" id="KW-0853">WD repeat</keyword>